<name>K5WJA9_PHACS</name>
<evidence type="ECO:0000313" key="1">
    <source>
        <dbReference type="EMBL" id="EKM59214.1"/>
    </source>
</evidence>
<accession>K5WJA9</accession>
<proteinExistence type="predicted"/>
<sequence>LQLATNALEEAFQYRILNNDKEPIAACLWVYVAAGLLEGDICSAETANGTPVETSVRSWGGRCASFAFHTNLCSPHTVSASTRLDGANYRINFRLINRPGSELLNKLPPYLRAWWDEVSTVRYSVVHRFTPPLCLIGVHPDHQCRGLATQPISLAHSKCRAVTSFSRQLLKRRRC</sequence>
<dbReference type="KEGG" id="pco:PHACADRAFT_86126"/>
<keyword evidence="2" id="KW-1185">Reference proteome</keyword>
<protein>
    <submittedName>
        <fullName evidence="1">Uncharacterized protein</fullName>
    </submittedName>
</protein>
<dbReference type="GeneID" id="18920530"/>
<dbReference type="AlphaFoldDB" id="K5WJA9"/>
<feature type="non-terminal residue" evidence="1">
    <location>
        <position position="1"/>
    </location>
</feature>
<dbReference type="OrthoDB" id="2744543at2759"/>
<evidence type="ECO:0000313" key="2">
    <source>
        <dbReference type="Proteomes" id="UP000008370"/>
    </source>
</evidence>
<reference evidence="1 2" key="1">
    <citation type="journal article" date="2012" name="BMC Genomics">
        <title>Comparative genomics of the white-rot fungi, Phanerochaete carnosa and P. chrysosporium, to elucidate the genetic basis of the distinct wood types they colonize.</title>
        <authorList>
            <person name="Suzuki H."/>
            <person name="MacDonald J."/>
            <person name="Syed K."/>
            <person name="Salamov A."/>
            <person name="Hori C."/>
            <person name="Aerts A."/>
            <person name="Henrissat B."/>
            <person name="Wiebenga A."/>
            <person name="vanKuyk P.A."/>
            <person name="Barry K."/>
            <person name="Lindquist E."/>
            <person name="LaButti K."/>
            <person name="Lapidus A."/>
            <person name="Lucas S."/>
            <person name="Coutinho P."/>
            <person name="Gong Y."/>
            <person name="Samejima M."/>
            <person name="Mahadevan R."/>
            <person name="Abou-Zaid M."/>
            <person name="de Vries R.P."/>
            <person name="Igarashi K."/>
            <person name="Yadav J.S."/>
            <person name="Grigoriev I.V."/>
            <person name="Master E.R."/>
        </authorList>
    </citation>
    <scope>NUCLEOTIDE SEQUENCE [LARGE SCALE GENOMIC DNA]</scope>
    <source>
        <strain evidence="1 2">HHB-10118-sp</strain>
    </source>
</reference>
<dbReference type="Proteomes" id="UP000008370">
    <property type="component" value="Unassembled WGS sequence"/>
</dbReference>
<dbReference type="InParanoid" id="K5WJA9"/>
<organism evidence="1 2">
    <name type="scientific">Phanerochaete carnosa (strain HHB-10118-sp)</name>
    <name type="common">White-rot fungus</name>
    <name type="synonym">Peniophora carnosa</name>
    <dbReference type="NCBI Taxonomy" id="650164"/>
    <lineage>
        <taxon>Eukaryota</taxon>
        <taxon>Fungi</taxon>
        <taxon>Dikarya</taxon>
        <taxon>Basidiomycota</taxon>
        <taxon>Agaricomycotina</taxon>
        <taxon>Agaricomycetes</taxon>
        <taxon>Polyporales</taxon>
        <taxon>Phanerochaetaceae</taxon>
        <taxon>Phanerochaete</taxon>
    </lineage>
</organism>
<dbReference type="RefSeq" id="XP_007391783.1">
    <property type="nucleotide sequence ID" value="XM_007391721.1"/>
</dbReference>
<dbReference type="HOGENOM" id="CLU_1536164_0_0_1"/>
<gene>
    <name evidence="1" type="ORF">PHACADRAFT_86126</name>
</gene>
<dbReference type="EMBL" id="JH930469">
    <property type="protein sequence ID" value="EKM59214.1"/>
    <property type="molecule type" value="Genomic_DNA"/>
</dbReference>